<dbReference type="InterPro" id="IPR027417">
    <property type="entry name" value="P-loop_NTPase"/>
</dbReference>
<dbReference type="Pfam" id="PF00271">
    <property type="entry name" value="Helicase_C"/>
    <property type="match status" value="1"/>
</dbReference>
<protein>
    <submittedName>
        <fullName evidence="8">ATP-dependent helicase HrpB</fullName>
    </submittedName>
</protein>
<dbReference type="InterPro" id="IPR014001">
    <property type="entry name" value="Helicase_ATP-bd"/>
</dbReference>
<proteinExistence type="predicted"/>
<sequence length="829" mass="91769">MTSLPIEAILPELRNALREFPAVILRAEPGAGKTTRVPLALLDEPWLAGKRILMLEPRRLAAGNAARYMAELTGSPVGETVGFRVRYRSRISRRTRIEVVTEGILTRRLQDDPELQGVGLVIFDEFHERNLQSDLALALCREVQGGLREDLKLLIMSATLEAAPLAEMLDDAPLIDCPGREHPIRRHHLQRVPAGRRLDAMPALVRRAVTETAGDVLVFLPGTADIRRLQGQLKDWAEKNDLLLAPLYGGLDYAAQERAIRPAEKRKLVLATNIAETSLTIDGVRTVVDSGFERRPRFDPAAGVTRLETVRISLASARQRAGRAGRLGPGDCYRLWSEAEEGALLPAAPAEIRQADLAPLLLELAGWGVSDPSKLAWLDPPGASALDAARRLLLQLRALDERGRVTPVGRRMAGFGCHPRLARLLVDALDQGCPATGSALVALLSERDALGERVSGDGRGGCDLCERLAWLRSRDADRRWPTLTRAFQFWLDRCGTSREQLQIDSRQVALLLAKAFPDRIARRRAGTERRYLLSGGQGALLTENSQAGGAEWLVAVDIQGQSGEGLIRLASSLAEDQVPALLGDDAPWRAEVIWDDRRQRLQAREVRRLGELLVQQRPHKPLPEQILAALLEVVRRRGIETLGWTPPARQLLARMRLVANVLSPPGWPELTDDRLLGQLDEWLGPYLSGVSSIAALQRVDLVPPLRALLDFQSLRQLDHWVPVRLKVPSGREVQLDYLAGETPVLAVKLQELFGLAQTPRLADGRITVQVHLLSPAGRPLQVTGDLASFWSDVYPEVRKEMLGRYPKHPWPEDPLNAEATGRVKRPSKR</sequence>
<dbReference type="PROSITE" id="PS51194">
    <property type="entry name" value="HELICASE_CTER"/>
    <property type="match status" value="1"/>
</dbReference>
<evidence type="ECO:0000256" key="2">
    <source>
        <dbReference type="ARBA" id="ARBA00022801"/>
    </source>
</evidence>
<dbReference type="CDD" id="cd17990">
    <property type="entry name" value="DEXHc_HrpB"/>
    <property type="match status" value="1"/>
</dbReference>
<dbReference type="InterPro" id="IPR007502">
    <property type="entry name" value="Helicase-assoc_dom"/>
</dbReference>
<dbReference type="GO" id="GO:0005524">
    <property type="term" value="F:ATP binding"/>
    <property type="evidence" value="ECO:0007669"/>
    <property type="project" value="UniProtKB-KW"/>
</dbReference>
<reference evidence="8 9" key="1">
    <citation type="submission" date="2017-03" db="EMBL/GenBank/DDBJ databases">
        <title>Genome sequence of Geothermobacter sp. EPR-M, Deep-Sea Iron Reducer.</title>
        <authorList>
            <person name="Tully B."/>
            <person name="Savalia P."/>
            <person name="Abuyen K."/>
            <person name="Baughan C."/>
            <person name="Romero E."/>
            <person name="Ronkowski C."/>
            <person name="Torres B."/>
            <person name="Tremblay J."/>
            <person name="Trujillo A."/>
            <person name="Tyler M."/>
            <person name="Perez-Rodriguez I."/>
            <person name="Amend J."/>
        </authorList>
    </citation>
    <scope>NUCLEOTIDE SEQUENCE [LARGE SCALE GENOMIC DNA]</scope>
    <source>
        <strain evidence="8 9">EPR-M</strain>
    </source>
</reference>
<dbReference type="OrthoDB" id="9805617at2"/>
<accession>A0A1X0YCV0</accession>
<evidence type="ECO:0000256" key="4">
    <source>
        <dbReference type="ARBA" id="ARBA00022840"/>
    </source>
</evidence>
<dbReference type="SMART" id="SM00847">
    <property type="entry name" value="HA2"/>
    <property type="match status" value="1"/>
</dbReference>
<dbReference type="PANTHER" id="PTHR43519:SF1">
    <property type="entry name" value="ATP-DEPENDENT RNA HELICASE HRPB"/>
    <property type="match status" value="1"/>
</dbReference>
<dbReference type="SMART" id="SM00490">
    <property type="entry name" value="HELICc"/>
    <property type="match status" value="1"/>
</dbReference>
<dbReference type="Pfam" id="PF04408">
    <property type="entry name" value="WHD_HA2"/>
    <property type="match status" value="1"/>
</dbReference>
<dbReference type="GO" id="GO:0003676">
    <property type="term" value="F:nucleic acid binding"/>
    <property type="evidence" value="ECO:0007669"/>
    <property type="project" value="InterPro"/>
</dbReference>
<evidence type="ECO:0000256" key="3">
    <source>
        <dbReference type="ARBA" id="ARBA00022806"/>
    </source>
</evidence>
<feature type="domain" description="Helicase C-terminal" evidence="7">
    <location>
        <begin position="204"/>
        <end position="368"/>
    </location>
</feature>
<dbReference type="InterPro" id="IPR048333">
    <property type="entry name" value="HA2_WH"/>
</dbReference>
<dbReference type="NCBIfam" id="TIGR01970">
    <property type="entry name" value="DEAH_box_HrpB"/>
    <property type="match status" value="1"/>
</dbReference>
<gene>
    <name evidence="8" type="ORF">B5V00_02455</name>
</gene>
<dbReference type="InterPro" id="IPR013689">
    <property type="entry name" value="RNA_helicase_ATP-dep_HrpB_C"/>
</dbReference>
<evidence type="ECO:0000259" key="7">
    <source>
        <dbReference type="PROSITE" id="PS51194"/>
    </source>
</evidence>
<dbReference type="Gene3D" id="3.40.50.300">
    <property type="entry name" value="P-loop containing nucleotide triphosphate hydrolases"/>
    <property type="match status" value="2"/>
</dbReference>
<dbReference type="GO" id="GO:0016787">
    <property type="term" value="F:hydrolase activity"/>
    <property type="evidence" value="ECO:0007669"/>
    <property type="project" value="UniProtKB-KW"/>
</dbReference>
<evidence type="ECO:0000256" key="5">
    <source>
        <dbReference type="SAM" id="MobiDB-lite"/>
    </source>
</evidence>
<feature type="domain" description="Helicase ATP-binding" evidence="6">
    <location>
        <begin position="14"/>
        <end position="178"/>
    </location>
</feature>
<dbReference type="Pfam" id="PF00270">
    <property type="entry name" value="DEAD"/>
    <property type="match status" value="1"/>
</dbReference>
<dbReference type="EMBL" id="NAAD01000002">
    <property type="protein sequence ID" value="ORJ62932.1"/>
    <property type="molecule type" value="Genomic_DNA"/>
</dbReference>
<organism evidence="8 9">
    <name type="scientific">Geothermobacter hydrogeniphilus</name>
    <dbReference type="NCBI Taxonomy" id="1969733"/>
    <lineage>
        <taxon>Bacteria</taxon>
        <taxon>Pseudomonadati</taxon>
        <taxon>Thermodesulfobacteriota</taxon>
        <taxon>Desulfuromonadia</taxon>
        <taxon>Desulfuromonadales</taxon>
        <taxon>Geothermobacteraceae</taxon>
        <taxon>Geothermobacter</taxon>
    </lineage>
</organism>
<dbReference type="Gene3D" id="1.20.120.1080">
    <property type="match status" value="1"/>
</dbReference>
<dbReference type="SUPFAM" id="SSF52540">
    <property type="entry name" value="P-loop containing nucleoside triphosphate hydrolases"/>
    <property type="match status" value="1"/>
</dbReference>
<evidence type="ECO:0000256" key="1">
    <source>
        <dbReference type="ARBA" id="ARBA00022741"/>
    </source>
</evidence>
<feature type="region of interest" description="Disordered" evidence="5">
    <location>
        <begin position="805"/>
        <end position="829"/>
    </location>
</feature>
<keyword evidence="9" id="KW-1185">Reference proteome</keyword>
<dbReference type="InterPro" id="IPR001650">
    <property type="entry name" value="Helicase_C-like"/>
</dbReference>
<keyword evidence="2" id="KW-0378">Hydrolase</keyword>
<dbReference type="PIRSF" id="PIRSF005496">
    <property type="entry name" value="ATP_hel_hrpB"/>
    <property type="match status" value="1"/>
</dbReference>
<dbReference type="Proteomes" id="UP000193136">
    <property type="component" value="Unassembled WGS sequence"/>
</dbReference>
<evidence type="ECO:0000313" key="9">
    <source>
        <dbReference type="Proteomes" id="UP000193136"/>
    </source>
</evidence>
<comment type="caution">
    <text evidence="8">The sequence shown here is derived from an EMBL/GenBank/DDBJ whole genome shotgun (WGS) entry which is preliminary data.</text>
</comment>
<evidence type="ECO:0000259" key="6">
    <source>
        <dbReference type="PROSITE" id="PS51192"/>
    </source>
</evidence>
<keyword evidence="3 8" id="KW-0347">Helicase</keyword>
<dbReference type="CDD" id="cd18791">
    <property type="entry name" value="SF2_C_RHA"/>
    <property type="match status" value="1"/>
</dbReference>
<dbReference type="InterPro" id="IPR010225">
    <property type="entry name" value="HrpB"/>
</dbReference>
<keyword evidence="1" id="KW-0547">Nucleotide-binding</keyword>
<dbReference type="Pfam" id="PF08482">
    <property type="entry name" value="HrpB_C"/>
    <property type="match status" value="1"/>
</dbReference>
<dbReference type="PROSITE" id="PS51192">
    <property type="entry name" value="HELICASE_ATP_BIND_1"/>
    <property type="match status" value="1"/>
</dbReference>
<dbReference type="GO" id="GO:0004386">
    <property type="term" value="F:helicase activity"/>
    <property type="evidence" value="ECO:0007669"/>
    <property type="project" value="UniProtKB-KW"/>
</dbReference>
<dbReference type="SMART" id="SM00487">
    <property type="entry name" value="DEXDc"/>
    <property type="match status" value="1"/>
</dbReference>
<dbReference type="AlphaFoldDB" id="A0A1X0YCV0"/>
<name>A0A1X0YCV0_9BACT</name>
<keyword evidence="4" id="KW-0067">ATP-binding</keyword>
<dbReference type="InterPro" id="IPR049614">
    <property type="entry name" value="HrpB_DEXH"/>
</dbReference>
<evidence type="ECO:0000313" key="8">
    <source>
        <dbReference type="EMBL" id="ORJ62932.1"/>
    </source>
</evidence>
<dbReference type="InterPro" id="IPR011545">
    <property type="entry name" value="DEAD/DEAH_box_helicase_dom"/>
</dbReference>
<dbReference type="PANTHER" id="PTHR43519">
    <property type="entry name" value="ATP-DEPENDENT RNA HELICASE HRPB"/>
    <property type="match status" value="1"/>
</dbReference>
<dbReference type="STRING" id="1969733.B5V00_02455"/>
<dbReference type="FunFam" id="3.40.50.300:FF:002125">
    <property type="entry name" value="ATP-dependent helicase HrpB"/>
    <property type="match status" value="1"/>
</dbReference>
<dbReference type="RefSeq" id="WP_085009167.1">
    <property type="nucleotide sequence ID" value="NZ_NAAD01000002.1"/>
</dbReference>